<accession>A0ABN3RP42</accession>
<protein>
    <submittedName>
        <fullName evidence="2">Uncharacterized protein</fullName>
    </submittedName>
</protein>
<dbReference type="Proteomes" id="UP001501666">
    <property type="component" value="Unassembled WGS sequence"/>
</dbReference>
<comment type="caution">
    <text evidence="2">The sequence shown here is derived from an EMBL/GenBank/DDBJ whole genome shotgun (WGS) entry which is preliminary data.</text>
</comment>
<gene>
    <name evidence="2" type="ORF">GCM10010412_028020</name>
</gene>
<dbReference type="RefSeq" id="WP_346146487.1">
    <property type="nucleotide sequence ID" value="NZ_BAAATE010000006.1"/>
</dbReference>
<organism evidence="2 3">
    <name type="scientific">Nonomuraea recticatena</name>
    <dbReference type="NCBI Taxonomy" id="46178"/>
    <lineage>
        <taxon>Bacteria</taxon>
        <taxon>Bacillati</taxon>
        <taxon>Actinomycetota</taxon>
        <taxon>Actinomycetes</taxon>
        <taxon>Streptosporangiales</taxon>
        <taxon>Streptosporangiaceae</taxon>
        <taxon>Nonomuraea</taxon>
    </lineage>
</organism>
<keyword evidence="3" id="KW-1185">Reference proteome</keyword>
<feature type="transmembrane region" description="Helical" evidence="1">
    <location>
        <begin position="30"/>
        <end position="47"/>
    </location>
</feature>
<evidence type="ECO:0000256" key="1">
    <source>
        <dbReference type="SAM" id="Phobius"/>
    </source>
</evidence>
<reference evidence="2 3" key="1">
    <citation type="journal article" date="2019" name="Int. J. Syst. Evol. Microbiol.">
        <title>The Global Catalogue of Microorganisms (GCM) 10K type strain sequencing project: providing services to taxonomists for standard genome sequencing and annotation.</title>
        <authorList>
            <consortium name="The Broad Institute Genomics Platform"/>
            <consortium name="The Broad Institute Genome Sequencing Center for Infectious Disease"/>
            <person name="Wu L."/>
            <person name="Ma J."/>
        </authorList>
    </citation>
    <scope>NUCLEOTIDE SEQUENCE [LARGE SCALE GENOMIC DNA]</scope>
    <source>
        <strain evidence="2 3">JCM 6835</strain>
    </source>
</reference>
<proteinExistence type="predicted"/>
<keyword evidence="1" id="KW-1133">Transmembrane helix</keyword>
<sequence>MIEIPFPLPVSFQLPLTFQLPVLGDRERPMWVYASALIIVIVVLLVLRQTAMSCVIELQV</sequence>
<evidence type="ECO:0000313" key="2">
    <source>
        <dbReference type="EMBL" id="GAA2657428.1"/>
    </source>
</evidence>
<name>A0ABN3RP42_9ACTN</name>
<keyword evidence="1" id="KW-0472">Membrane</keyword>
<evidence type="ECO:0000313" key="3">
    <source>
        <dbReference type="Proteomes" id="UP001501666"/>
    </source>
</evidence>
<keyword evidence="1" id="KW-0812">Transmembrane</keyword>
<dbReference type="EMBL" id="BAAATE010000006">
    <property type="protein sequence ID" value="GAA2657428.1"/>
    <property type="molecule type" value="Genomic_DNA"/>
</dbReference>